<comment type="caution">
    <text evidence="11">The sequence shown here is derived from an EMBL/GenBank/DDBJ whole genome shotgun (WGS) entry which is preliminary data.</text>
</comment>
<dbReference type="GO" id="GO:0016757">
    <property type="term" value="F:glycosyltransferase activity"/>
    <property type="evidence" value="ECO:0007669"/>
    <property type="project" value="UniProtKB-KW"/>
</dbReference>
<evidence type="ECO:0000256" key="4">
    <source>
        <dbReference type="ARBA" id="ARBA00022679"/>
    </source>
</evidence>
<proteinExistence type="inferred from homology"/>
<gene>
    <name evidence="11" type="ORF">BSL78_11323</name>
</gene>
<evidence type="ECO:0000256" key="9">
    <source>
        <dbReference type="ARBA" id="ARBA00037847"/>
    </source>
</evidence>
<keyword evidence="12" id="KW-1185">Reference proteome</keyword>
<dbReference type="Gene3D" id="3.90.550.50">
    <property type="match status" value="1"/>
</dbReference>
<dbReference type="GO" id="GO:0016020">
    <property type="term" value="C:membrane"/>
    <property type="evidence" value="ECO:0007669"/>
    <property type="project" value="UniProtKB-SubCell"/>
</dbReference>
<sequence>MGSAALTQVQFSVWFCHLDDDNYLNVDNLLSVLSEYPPEQDHYLGRSSLNHAIETIDREDGMKTVRFWFATGGAGFCISRALALNMSPYAGGGLFTSMCNRIRLPDDVTVGFISEHLVKTKLTSNKLFNSHLQFLKLFKGETLKKQITLSYGLSEQRSNVVTVPEAIFTIQEDPSRFLSLHCYLYPDADICHRQHAVKFVNNHSR</sequence>
<protein>
    <submittedName>
        <fullName evidence="11">Putative beta-1,3-N-acetylglucosaminyltransferase lunatic fringe</fullName>
    </submittedName>
</protein>
<evidence type="ECO:0000256" key="5">
    <source>
        <dbReference type="ARBA" id="ARBA00022692"/>
    </source>
</evidence>
<evidence type="ECO:0000259" key="10">
    <source>
        <dbReference type="Pfam" id="PF02434"/>
    </source>
</evidence>
<keyword evidence="8" id="KW-0472">Membrane</keyword>
<keyword evidence="3 11" id="KW-0328">Glycosyltransferase</keyword>
<keyword evidence="4 11" id="KW-0808">Transferase</keyword>
<dbReference type="InterPro" id="IPR003378">
    <property type="entry name" value="Fringe-like_glycosylTrfase"/>
</dbReference>
<dbReference type="STRING" id="307972.A0A2G8KUX8"/>
<feature type="domain" description="Fringe-like glycosyltransferase" evidence="10">
    <location>
        <begin position="13"/>
        <end position="176"/>
    </location>
</feature>
<evidence type="ECO:0000256" key="2">
    <source>
        <dbReference type="ARBA" id="ARBA00008661"/>
    </source>
</evidence>
<organism evidence="11 12">
    <name type="scientific">Stichopus japonicus</name>
    <name type="common">Sea cucumber</name>
    <dbReference type="NCBI Taxonomy" id="307972"/>
    <lineage>
        <taxon>Eukaryota</taxon>
        <taxon>Metazoa</taxon>
        <taxon>Echinodermata</taxon>
        <taxon>Eleutherozoa</taxon>
        <taxon>Echinozoa</taxon>
        <taxon>Holothuroidea</taxon>
        <taxon>Aspidochirotacea</taxon>
        <taxon>Aspidochirotida</taxon>
        <taxon>Stichopodidae</taxon>
        <taxon>Apostichopus</taxon>
    </lineage>
</organism>
<comment type="similarity">
    <text evidence="2">Belongs to the glycosyltransferase 31 family.</text>
</comment>
<reference evidence="11 12" key="1">
    <citation type="journal article" date="2017" name="PLoS Biol.">
        <title>The sea cucumber genome provides insights into morphological evolution and visceral regeneration.</title>
        <authorList>
            <person name="Zhang X."/>
            <person name="Sun L."/>
            <person name="Yuan J."/>
            <person name="Sun Y."/>
            <person name="Gao Y."/>
            <person name="Zhang L."/>
            <person name="Li S."/>
            <person name="Dai H."/>
            <person name="Hamel J.F."/>
            <person name="Liu C."/>
            <person name="Yu Y."/>
            <person name="Liu S."/>
            <person name="Lin W."/>
            <person name="Guo K."/>
            <person name="Jin S."/>
            <person name="Xu P."/>
            <person name="Storey K.B."/>
            <person name="Huan P."/>
            <person name="Zhang T."/>
            <person name="Zhou Y."/>
            <person name="Zhang J."/>
            <person name="Lin C."/>
            <person name="Li X."/>
            <person name="Xing L."/>
            <person name="Huo D."/>
            <person name="Sun M."/>
            <person name="Wang L."/>
            <person name="Mercier A."/>
            <person name="Li F."/>
            <person name="Yang H."/>
            <person name="Xiang J."/>
        </authorList>
    </citation>
    <scope>NUCLEOTIDE SEQUENCE [LARGE SCALE GENOMIC DNA]</scope>
    <source>
        <strain evidence="11">Shaxun</strain>
        <tissue evidence="11">Muscle</tissue>
    </source>
</reference>
<evidence type="ECO:0000256" key="8">
    <source>
        <dbReference type="ARBA" id="ARBA00023136"/>
    </source>
</evidence>
<dbReference type="PANTHER" id="PTHR10811">
    <property type="entry name" value="FRINGE-RELATED"/>
    <property type="match status" value="1"/>
</dbReference>
<evidence type="ECO:0000256" key="1">
    <source>
        <dbReference type="ARBA" id="ARBA00004606"/>
    </source>
</evidence>
<keyword evidence="7" id="KW-1133">Transmembrane helix</keyword>
<evidence type="ECO:0000313" key="11">
    <source>
        <dbReference type="EMBL" id="PIK51799.1"/>
    </source>
</evidence>
<keyword evidence="6" id="KW-0735">Signal-anchor</keyword>
<dbReference type="AlphaFoldDB" id="A0A2G8KUX8"/>
<dbReference type="Proteomes" id="UP000230750">
    <property type="component" value="Unassembled WGS sequence"/>
</dbReference>
<name>A0A2G8KUX8_STIJA</name>
<evidence type="ECO:0000313" key="12">
    <source>
        <dbReference type="Proteomes" id="UP000230750"/>
    </source>
</evidence>
<evidence type="ECO:0000256" key="3">
    <source>
        <dbReference type="ARBA" id="ARBA00022676"/>
    </source>
</evidence>
<accession>A0A2G8KUX8</accession>
<evidence type="ECO:0000256" key="7">
    <source>
        <dbReference type="ARBA" id="ARBA00022989"/>
    </source>
</evidence>
<evidence type="ECO:0000256" key="6">
    <source>
        <dbReference type="ARBA" id="ARBA00022968"/>
    </source>
</evidence>
<comment type="subcellular location">
    <subcellularLocation>
        <location evidence="9">Endomembrane system</location>
        <topology evidence="9">Single-pass membrane protein</topology>
    </subcellularLocation>
    <subcellularLocation>
        <location evidence="1">Membrane</location>
        <topology evidence="1">Single-pass type II membrane protein</topology>
    </subcellularLocation>
</comment>
<dbReference type="GO" id="GO:0012505">
    <property type="term" value="C:endomembrane system"/>
    <property type="evidence" value="ECO:0007669"/>
    <property type="project" value="UniProtKB-SubCell"/>
</dbReference>
<dbReference type="Pfam" id="PF02434">
    <property type="entry name" value="Fringe"/>
    <property type="match status" value="1"/>
</dbReference>
<dbReference type="EMBL" id="MRZV01000356">
    <property type="protein sequence ID" value="PIK51799.1"/>
    <property type="molecule type" value="Genomic_DNA"/>
</dbReference>
<keyword evidence="5" id="KW-0812">Transmembrane</keyword>
<dbReference type="OrthoDB" id="8959630at2759"/>